<keyword evidence="1" id="KW-0812">Transmembrane</keyword>
<evidence type="ECO:0000256" key="1">
    <source>
        <dbReference type="SAM" id="Phobius"/>
    </source>
</evidence>
<dbReference type="GO" id="GO:0005737">
    <property type="term" value="C:cytoplasm"/>
    <property type="evidence" value="ECO:0007669"/>
    <property type="project" value="TreeGrafter"/>
</dbReference>
<evidence type="ECO:0000259" key="2">
    <source>
        <dbReference type="Pfam" id="PF08646"/>
    </source>
</evidence>
<keyword evidence="1" id="KW-0472">Membrane</keyword>
<dbReference type="SUPFAM" id="SSF50249">
    <property type="entry name" value="Nucleic acid-binding proteins"/>
    <property type="match status" value="1"/>
</dbReference>
<name>Q4T2Y1_TETNG</name>
<gene>
    <name evidence="3" type="ORF">GSTENG00008110001</name>
</gene>
<dbReference type="InterPro" id="IPR013955">
    <property type="entry name" value="Rep_factor-A_C"/>
</dbReference>
<dbReference type="Gene3D" id="2.40.50.140">
    <property type="entry name" value="Nucleic acid-binding proteins"/>
    <property type="match status" value="1"/>
</dbReference>
<sequence>MPIRRALVECVVLSLQGGPVFYPCCKGCFSKINVEQRDRCRCLRCGSSCSADLLGYRYRLALKVAREGCIFALTVFGTSLNPFFGIDASGLQRLAPQTVFEDASPSEMCHEQDFLFFGTATRSTILLKAVQDCFTGRHLIFGIKVLLLFNVNLFLLLCLLFA</sequence>
<dbReference type="Pfam" id="PF08646">
    <property type="entry name" value="Rep_fac-A_C"/>
    <property type="match status" value="1"/>
</dbReference>
<dbReference type="InterPro" id="IPR012340">
    <property type="entry name" value="NA-bd_OB-fold"/>
</dbReference>
<accession>Q4T2Y1</accession>
<dbReference type="EMBL" id="CAAE01010152">
    <property type="protein sequence ID" value="CAF92751.1"/>
    <property type="molecule type" value="Genomic_DNA"/>
</dbReference>
<dbReference type="OrthoDB" id="9948238at2759"/>
<dbReference type="PANTHER" id="PTHR35537">
    <property type="entry name" value="DNA DAMAGE-INDUCIBLE APOPTOSIS SUPPRESSOR PROTEIN DDIAS"/>
    <property type="match status" value="1"/>
</dbReference>
<comment type="caution">
    <text evidence="3">The sequence shown here is derived from an EMBL/GenBank/DDBJ whole genome shotgun (WGS) entry which is preliminary data.</text>
</comment>
<feature type="domain" description="Replication factor A C-terminal" evidence="2">
    <location>
        <begin position="8"/>
        <end position="97"/>
    </location>
</feature>
<dbReference type="AlphaFoldDB" id="Q4T2Y1"/>
<protein>
    <submittedName>
        <fullName evidence="3">(spotted green pufferfish) hypothetical protein</fullName>
    </submittedName>
</protein>
<keyword evidence="1" id="KW-1133">Transmembrane helix</keyword>
<evidence type="ECO:0000313" key="3">
    <source>
        <dbReference type="EMBL" id="CAF92751.1"/>
    </source>
</evidence>
<proteinExistence type="predicted"/>
<dbReference type="GO" id="GO:0005634">
    <property type="term" value="C:nucleus"/>
    <property type="evidence" value="ECO:0007669"/>
    <property type="project" value="TreeGrafter"/>
</dbReference>
<organism evidence="3">
    <name type="scientific">Tetraodon nigroviridis</name>
    <name type="common">Spotted green pufferfish</name>
    <name type="synonym">Chelonodon nigroviridis</name>
    <dbReference type="NCBI Taxonomy" id="99883"/>
    <lineage>
        <taxon>Eukaryota</taxon>
        <taxon>Metazoa</taxon>
        <taxon>Chordata</taxon>
        <taxon>Craniata</taxon>
        <taxon>Vertebrata</taxon>
        <taxon>Euteleostomi</taxon>
        <taxon>Actinopterygii</taxon>
        <taxon>Neopterygii</taxon>
        <taxon>Teleostei</taxon>
        <taxon>Neoteleostei</taxon>
        <taxon>Acanthomorphata</taxon>
        <taxon>Eupercaria</taxon>
        <taxon>Tetraodontiformes</taxon>
        <taxon>Tetradontoidea</taxon>
        <taxon>Tetraodontidae</taxon>
        <taxon>Tetraodon</taxon>
    </lineage>
</organism>
<feature type="transmembrane region" description="Helical" evidence="1">
    <location>
        <begin position="139"/>
        <end position="161"/>
    </location>
</feature>
<reference evidence="3" key="1">
    <citation type="journal article" date="2004" name="Nature">
        <title>Genome duplication in the teleost fish Tetraodon nigroviridis reveals the early vertebrate proto-karyotype.</title>
        <authorList>
            <person name="Jaillon O."/>
            <person name="Aury J.-M."/>
            <person name="Brunet F."/>
            <person name="Petit J.-L."/>
            <person name="Stange-Thomann N."/>
            <person name="Mauceli E."/>
            <person name="Bouneau L."/>
            <person name="Fischer C."/>
            <person name="Ozouf-Costaz C."/>
            <person name="Bernot A."/>
            <person name="Nicaud S."/>
            <person name="Jaffe D."/>
            <person name="Fisher S."/>
            <person name="Lutfalla G."/>
            <person name="Dossat C."/>
            <person name="Segurens B."/>
            <person name="Dasilva C."/>
            <person name="Salanoubat M."/>
            <person name="Levy M."/>
            <person name="Boudet N."/>
            <person name="Castellano S."/>
            <person name="Anthouard V."/>
            <person name="Jubin C."/>
            <person name="Castelli V."/>
            <person name="Katinka M."/>
            <person name="Vacherie B."/>
            <person name="Biemont C."/>
            <person name="Skalli Z."/>
            <person name="Cattolico L."/>
            <person name="Poulain J."/>
            <person name="De Berardinis V."/>
            <person name="Cruaud C."/>
            <person name="Duprat S."/>
            <person name="Brottier P."/>
            <person name="Coutanceau J.-P."/>
            <person name="Gouzy J."/>
            <person name="Parra G."/>
            <person name="Lardier G."/>
            <person name="Chapple C."/>
            <person name="McKernan K.J."/>
            <person name="McEwan P."/>
            <person name="Bosak S."/>
            <person name="Kellis M."/>
            <person name="Volff J.-N."/>
            <person name="Guigo R."/>
            <person name="Zody M.C."/>
            <person name="Mesirov J."/>
            <person name="Lindblad-Toh K."/>
            <person name="Birren B."/>
            <person name="Nusbaum C."/>
            <person name="Kahn D."/>
            <person name="Robinson-Rechavi M."/>
            <person name="Laudet V."/>
            <person name="Schachter V."/>
            <person name="Quetier F."/>
            <person name="Saurin W."/>
            <person name="Scarpelli C."/>
            <person name="Wincker P."/>
            <person name="Lander E.S."/>
            <person name="Weissenbach J."/>
            <person name="Roest Crollius H."/>
        </authorList>
    </citation>
    <scope>NUCLEOTIDE SEQUENCE [LARGE SCALE GENOMIC DNA]</scope>
</reference>
<dbReference type="GO" id="GO:1902230">
    <property type="term" value="P:negative regulation of intrinsic apoptotic signaling pathway in response to DNA damage"/>
    <property type="evidence" value="ECO:0007669"/>
    <property type="project" value="InterPro"/>
</dbReference>
<dbReference type="PANTHER" id="PTHR35537:SF1">
    <property type="entry name" value="DNA DAMAGE-INDUCED APOPTOSIS SUPPRESSOR PROTEIN"/>
    <property type="match status" value="1"/>
</dbReference>
<reference evidence="3" key="2">
    <citation type="submission" date="2004-02" db="EMBL/GenBank/DDBJ databases">
        <authorList>
            <consortium name="Genoscope"/>
            <consortium name="Whitehead Institute Centre for Genome Research"/>
        </authorList>
    </citation>
    <scope>NUCLEOTIDE SEQUENCE</scope>
</reference>
<dbReference type="InterPro" id="IPR043522">
    <property type="entry name" value="DDIAS"/>
</dbReference>
<dbReference type="KEGG" id="tng:GSTEN00008110G001"/>